<keyword evidence="2" id="KW-0413">Isomerase</keyword>
<dbReference type="InterPro" id="IPR011060">
    <property type="entry name" value="RibuloseP-bd_barrel"/>
</dbReference>
<dbReference type="InterPro" id="IPR013785">
    <property type="entry name" value="Aldolase_TIM"/>
</dbReference>
<dbReference type="Pfam" id="PF00834">
    <property type="entry name" value="Ribul_P_3_epim"/>
    <property type="match status" value="1"/>
</dbReference>
<evidence type="ECO:0000313" key="4">
    <source>
        <dbReference type="EMBL" id="CCO14363.1"/>
    </source>
</evidence>
<feature type="region of interest" description="Disordered" evidence="3">
    <location>
        <begin position="27"/>
        <end position="62"/>
    </location>
</feature>
<gene>
    <name evidence="4" type="ORF">Bathy01g06330</name>
</gene>
<proteinExistence type="predicted"/>
<evidence type="ECO:0000313" key="5">
    <source>
        <dbReference type="Proteomes" id="UP000198341"/>
    </source>
</evidence>
<dbReference type="OrthoDB" id="1927044at2759"/>
<evidence type="ECO:0000256" key="3">
    <source>
        <dbReference type="SAM" id="MobiDB-lite"/>
    </source>
</evidence>
<dbReference type="GO" id="GO:0016857">
    <property type="term" value="F:racemase and epimerase activity, acting on carbohydrates and derivatives"/>
    <property type="evidence" value="ECO:0007669"/>
    <property type="project" value="InterPro"/>
</dbReference>
<dbReference type="GeneID" id="19018368"/>
<keyword evidence="5" id="KW-1185">Reference proteome</keyword>
<keyword evidence="1" id="KW-0479">Metal-binding</keyword>
<dbReference type="GO" id="GO:0046872">
    <property type="term" value="F:metal ion binding"/>
    <property type="evidence" value="ECO:0007669"/>
    <property type="project" value="UniProtKB-KW"/>
</dbReference>
<dbReference type="SUPFAM" id="SSF51366">
    <property type="entry name" value="Ribulose-phoshate binding barrel"/>
    <property type="match status" value="1"/>
</dbReference>
<dbReference type="AlphaFoldDB" id="K8EYQ6"/>
<dbReference type="KEGG" id="bpg:Bathy01g06330"/>
<dbReference type="PANTHER" id="PTHR11749">
    <property type="entry name" value="RIBULOSE-5-PHOSPHATE-3-EPIMERASE"/>
    <property type="match status" value="1"/>
</dbReference>
<reference evidence="4 5" key="1">
    <citation type="submission" date="2011-10" db="EMBL/GenBank/DDBJ databases">
        <authorList>
            <person name="Genoscope - CEA"/>
        </authorList>
    </citation>
    <scope>NUCLEOTIDE SEQUENCE [LARGE SCALE GENOMIC DNA]</scope>
    <source>
        <strain evidence="4 5">RCC 1105</strain>
    </source>
</reference>
<dbReference type="eggNOG" id="KOG3111">
    <property type="taxonomic scope" value="Eukaryota"/>
</dbReference>
<dbReference type="STRING" id="41875.K8EYQ6"/>
<dbReference type="Gene3D" id="3.20.20.70">
    <property type="entry name" value="Aldolase class I"/>
    <property type="match status" value="1"/>
</dbReference>
<dbReference type="Proteomes" id="UP000198341">
    <property type="component" value="Chromosome 1"/>
</dbReference>
<dbReference type="InterPro" id="IPR000056">
    <property type="entry name" value="Ribul_P_3_epim-like"/>
</dbReference>
<dbReference type="RefSeq" id="XP_007515484.1">
    <property type="nucleotide sequence ID" value="XM_007515422.1"/>
</dbReference>
<dbReference type="CDD" id="cd00429">
    <property type="entry name" value="RPE"/>
    <property type="match status" value="1"/>
</dbReference>
<protein>
    <submittedName>
        <fullName evidence="4">Ribulose-phosphate 3-epimerase</fullName>
    </submittedName>
</protein>
<evidence type="ECO:0000256" key="1">
    <source>
        <dbReference type="ARBA" id="ARBA00022723"/>
    </source>
</evidence>
<dbReference type="GO" id="GO:0005975">
    <property type="term" value="P:carbohydrate metabolic process"/>
    <property type="evidence" value="ECO:0007669"/>
    <property type="project" value="InterPro"/>
</dbReference>
<dbReference type="EMBL" id="FO082278">
    <property type="protein sequence ID" value="CCO14363.1"/>
    <property type="molecule type" value="Genomic_DNA"/>
</dbReference>
<organism evidence="4 5">
    <name type="scientific">Bathycoccus prasinos</name>
    <dbReference type="NCBI Taxonomy" id="41875"/>
    <lineage>
        <taxon>Eukaryota</taxon>
        <taxon>Viridiplantae</taxon>
        <taxon>Chlorophyta</taxon>
        <taxon>Mamiellophyceae</taxon>
        <taxon>Mamiellales</taxon>
        <taxon>Bathycoccaceae</taxon>
        <taxon>Bathycoccus</taxon>
    </lineage>
</organism>
<name>K8EYQ6_9CHLO</name>
<evidence type="ECO:0000256" key="2">
    <source>
        <dbReference type="ARBA" id="ARBA00023235"/>
    </source>
</evidence>
<sequence length="315" mass="34144">MKGCVFVGHHQNVGVAAALSSHSSLRAAFPSSGGGKSSKVFSSLRRRRRSKDVVQSSQCGSHEGRDYVAKQIVSTTTHASSSEEEATKRRNQVIVSPSIAKANLWDLKQSVEKVLEAGAEWLHVSVQDGSSYAPKISLGSPVVKYVKLNTREPMDRIEEFVSAGADVITFAPEAAKQPMAVLQKIKHSAKERERDILAGIVLNPSTGLYAIEELRPYCDVVVVMLVNPGLGTTPYKTLDEKIKRVRSVREYFGPATRVQIDGGVDERSAKELIKAGADTIVAGSAVFKSDDPARVIRALKGEEGGVSNKEHPRPR</sequence>
<accession>K8EYQ6</accession>